<accession>A0A7J7IFS7</accession>
<dbReference type="GO" id="GO:0030026">
    <property type="term" value="P:intracellular manganese ion homeostasis"/>
    <property type="evidence" value="ECO:0007669"/>
    <property type="project" value="TreeGrafter"/>
</dbReference>
<dbReference type="CDD" id="cd04590">
    <property type="entry name" value="CBS_pair_CorC_HlyC_assoc"/>
    <property type="match status" value="1"/>
</dbReference>
<dbReference type="AlphaFoldDB" id="A0A7J7IFS7"/>
<evidence type="ECO:0000256" key="7">
    <source>
        <dbReference type="PROSITE-ProRule" id="PRU01193"/>
    </source>
</evidence>
<dbReference type="PROSITE" id="PS51846">
    <property type="entry name" value="CNNM"/>
    <property type="match status" value="1"/>
</dbReference>
<evidence type="ECO:0000256" key="9">
    <source>
        <dbReference type="SAM" id="Phobius"/>
    </source>
</evidence>
<proteinExistence type="predicted"/>
<dbReference type="Gene3D" id="3.10.580.10">
    <property type="entry name" value="CBS-domain"/>
    <property type="match status" value="1"/>
</dbReference>
<feature type="region of interest" description="Disordered" evidence="8">
    <location>
        <begin position="688"/>
        <end position="710"/>
    </location>
</feature>
<feature type="compositionally biased region" description="Basic and acidic residues" evidence="8">
    <location>
        <begin position="267"/>
        <end position="280"/>
    </location>
</feature>
<keyword evidence="6" id="KW-0129">CBS domain</keyword>
<name>A0A7J7IFS7_9RHOD</name>
<dbReference type="PROSITE" id="PS51371">
    <property type="entry name" value="CBS"/>
    <property type="match status" value="2"/>
</dbReference>
<keyword evidence="5 7" id="KW-0472">Membrane</keyword>
<keyword evidence="3" id="KW-0677">Repeat</keyword>
<dbReference type="InterPro" id="IPR045095">
    <property type="entry name" value="ACDP"/>
</dbReference>
<feature type="compositionally biased region" description="Polar residues" evidence="8">
    <location>
        <begin position="217"/>
        <end position="230"/>
    </location>
</feature>
<feature type="region of interest" description="Disordered" evidence="8">
    <location>
        <begin position="576"/>
        <end position="659"/>
    </location>
</feature>
<dbReference type="OrthoDB" id="5353557at2759"/>
<feature type="transmembrane region" description="Helical" evidence="9">
    <location>
        <begin position="130"/>
        <end position="149"/>
    </location>
</feature>
<dbReference type="Proteomes" id="UP000530660">
    <property type="component" value="Unassembled WGS sequence"/>
</dbReference>
<evidence type="ECO:0008006" key="14">
    <source>
        <dbReference type="Google" id="ProtNLM"/>
    </source>
</evidence>
<dbReference type="InterPro" id="IPR000644">
    <property type="entry name" value="CBS_dom"/>
</dbReference>
<protein>
    <recommendedName>
        <fullName evidence="14">Metal transporter cnnm2</fullName>
    </recommendedName>
</protein>
<evidence type="ECO:0000313" key="12">
    <source>
        <dbReference type="EMBL" id="KAF6001933.1"/>
    </source>
</evidence>
<evidence type="ECO:0000313" key="13">
    <source>
        <dbReference type="Proteomes" id="UP000530660"/>
    </source>
</evidence>
<feature type="region of interest" description="Disordered" evidence="8">
    <location>
        <begin position="215"/>
        <end position="306"/>
    </location>
</feature>
<comment type="caution">
    <text evidence="12">The sequence shown here is derived from an EMBL/GenBank/DDBJ whole genome shotgun (WGS) entry which is preliminary data.</text>
</comment>
<feature type="transmembrane region" description="Helical" evidence="9">
    <location>
        <begin position="161"/>
        <end position="187"/>
    </location>
</feature>
<reference evidence="12 13" key="1">
    <citation type="journal article" date="2020" name="J. Phycol.">
        <title>Comparative genome analysis reveals Cyanidiococcus gen. nov., a new extremophilic red algal genus sister to Cyanidioschyzon (Cyanidioschyzonaceae, Rhodophyta).</title>
        <authorList>
            <person name="Liu S.-L."/>
            <person name="Chiang Y.-R."/>
            <person name="Yoon H.S."/>
            <person name="Fu H.-Y."/>
        </authorList>
    </citation>
    <scope>NUCLEOTIDE SEQUENCE [LARGE SCALE GENOMIC DNA]</scope>
    <source>
        <strain evidence="12 13">THAL066</strain>
    </source>
</reference>
<sequence length="753" mass="82748">MFTKTLLRPTLSSWFSPREWGGLSWRVSEEELTQAASWLQTVPRPLLFLLALGCIGLGALMAGLTLGLMSLDLFQLELLAVSGVSLEEKAAAQAIAPLRAKGNQLLVTLLLTNTLANELLPLVLDTLFPGGYAALVISVVSVVIFGEVLPQAVSSRYGLKVGAATVGFTRTLMAIFWPIAAPAAWLLDKMLGKELRTGYDRDRLKALIQLHGPAGTTVPTDLESAQTTNPWDELSSLHSQARHANYAATAATTPDFRQRSDTATNQVDDRVHQTGPRKESGTPPLVGERSRSEQKRPPDEGNRTGFSVLSADEASMLVGILELSSKTVRQVMTKADDVFCLSVDDCLDRQMLKRILRLGHSRVPIYDGCRDNIIAILLVKQLLLVDPNKALPIRAIIRRKKRSHKKKVVSPVYVSQDCNLLDLLNEFQVGRSHMAIVVDSLEHPADQAPRRFLGIVTLEDIVEEMIKEEVLDETDVFVDNEHRRPVLIRGQDNKWHYSIPPELLANRRRNPRFIQYRDIDESAYAEVAATSRACSASSEQRFIQPTTFTRSVGAIAPSTTSKKGIRLMNADTLHSIPELVPKDDTGRDTRTGTSTTSSQLTETASFASGYGGTNRSSPRLTSVEKPVSQLAPDASHAQYETPTPSLDSRERTCDSGQQVDLPVVTETALSVSDSDESIDAEDDHRVHHFSEGDEAEADKESASEAETDLEYDFEVGTYVDPKKLPAIPELNADARMTSEGIAQAEKGHPTQHH</sequence>
<evidence type="ECO:0000256" key="4">
    <source>
        <dbReference type="ARBA" id="ARBA00022989"/>
    </source>
</evidence>
<dbReference type="FunFam" id="3.10.580.10:FF:000006">
    <property type="entry name" value="DUF21 and CBS domain protein"/>
    <property type="match status" value="1"/>
</dbReference>
<keyword evidence="13" id="KW-1185">Reference proteome</keyword>
<dbReference type="EMBL" id="VWRR01000012">
    <property type="protein sequence ID" value="KAF6001933.1"/>
    <property type="molecule type" value="Genomic_DNA"/>
</dbReference>
<keyword evidence="2 7" id="KW-0812">Transmembrane</keyword>
<feature type="compositionally biased region" description="Basic and acidic residues" evidence="8">
    <location>
        <begin position="580"/>
        <end position="590"/>
    </location>
</feature>
<evidence type="ECO:0000256" key="6">
    <source>
        <dbReference type="PROSITE-ProRule" id="PRU00703"/>
    </source>
</evidence>
<evidence type="ECO:0000256" key="3">
    <source>
        <dbReference type="ARBA" id="ARBA00022737"/>
    </source>
</evidence>
<dbReference type="InterPro" id="IPR044751">
    <property type="entry name" value="Ion_transp-like_CBS"/>
</dbReference>
<evidence type="ECO:0000259" key="10">
    <source>
        <dbReference type="PROSITE" id="PS51371"/>
    </source>
</evidence>
<dbReference type="GO" id="GO:0010960">
    <property type="term" value="P:magnesium ion homeostasis"/>
    <property type="evidence" value="ECO:0007669"/>
    <property type="project" value="InterPro"/>
</dbReference>
<evidence type="ECO:0000256" key="2">
    <source>
        <dbReference type="ARBA" id="ARBA00022692"/>
    </source>
</evidence>
<dbReference type="PANTHER" id="PTHR12064:SF97">
    <property type="entry name" value="METAL TRANSPORTER CNNM-5"/>
    <property type="match status" value="1"/>
</dbReference>
<comment type="subcellular location">
    <subcellularLocation>
        <location evidence="1">Membrane</location>
        <topology evidence="1">Multi-pass membrane protein</topology>
    </subcellularLocation>
</comment>
<organism evidence="12 13">
    <name type="scientific">Cyanidiococcus yangmingshanensis</name>
    <dbReference type="NCBI Taxonomy" id="2690220"/>
    <lineage>
        <taxon>Eukaryota</taxon>
        <taxon>Rhodophyta</taxon>
        <taxon>Bangiophyceae</taxon>
        <taxon>Cyanidiales</taxon>
        <taxon>Cyanidiaceae</taxon>
        <taxon>Cyanidiococcus</taxon>
    </lineage>
</organism>
<evidence type="ECO:0000259" key="11">
    <source>
        <dbReference type="PROSITE" id="PS51846"/>
    </source>
</evidence>
<dbReference type="InterPro" id="IPR002550">
    <property type="entry name" value="CNNM"/>
</dbReference>
<evidence type="ECO:0000256" key="1">
    <source>
        <dbReference type="ARBA" id="ARBA00004141"/>
    </source>
</evidence>
<feature type="compositionally biased region" description="Acidic residues" evidence="8">
    <location>
        <begin position="692"/>
        <end position="710"/>
    </location>
</feature>
<feature type="region of interest" description="Disordered" evidence="8">
    <location>
        <begin position="734"/>
        <end position="753"/>
    </location>
</feature>
<dbReference type="SUPFAM" id="SSF54631">
    <property type="entry name" value="CBS-domain pair"/>
    <property type="match status" value="1"/>
</dbReference>
<gene>
    <name evidence="12" type="ORF">F1559_001728</name>
</gene>
<feature type="compositionally biased region" description="Basic and acidic residues" evidence="8">
    <location>
        <begin position="288"/>
        <end position="302"/>
    </location>
</feature>
<dbReference type="GO" id="GO:0016020">
    <property type="term" value="C:membrane"/>
    <property type="evidence" value="ECO:0007669"/>
    <property type="project" value="UniProtKB-SubCell"/>
</dbReference>
<feature type="transmembrane region" description="Helical" evidence="9">
    <location>
        <begin position="46"/>
        <end position="69"/>
    </location>
</feature>
<dbReference type="InterPro" id="IPR046342">
    <property type="entry name" value="CBS_dom_sf"/>
</dbReference>
<dbReference type="Pfam" id="PF01595">
    <property type="entry name" value="CNNM"/>
    <property type="match status" value="1"/>
</dbReference>
<feature type="domain" description="CBS" evidence="10">
    <location>
        <begin position="332"/>
        <end position="393"/>
    </location>
</feature>
<evidence type="ECO:0000256" key="8">
    <source>
        <dbReference type="SAM" id="MobiDB-lite"/>
    </source>
</evidence>
<evidence type="ECO:0000256" key="5">
    <source>
        <dbReference type="ARBA" id="ARBA00023136"/>
    </source>
</evidence>
<feature type="domain" description="CNNM transmembrane" evidence="11">
    <location>
        <begin position="40"/>
        <end position="221"/>
    </location>
</feature>
<keyword evidence="4 7" id="KW-1133">Transmembrane helix</keyword>
<feature type="domain" description="CBS" evidence="10">
    <location>
        <begin position="404"/>
        <end position="473"/>
    </location>
</feature>
<dbReference type="PANTHER" id="PTHR12064">
    <property type="entry name" value="METAL TRANSPORTER CNNM"/>
    <property type="match status" value="1"/>
</dbReference>
<dbReference type="GO" id="GO:0005737">
    <property type="term" value="C:cytoplasm"/>
    <property type="evidence" value="ECO:0007669"/>
    <property type="project" value="TreeGrafter"/>
</dbReference>